<feature type="transmembrane region" description="Helical" evidence="2">
    <location>
        <begin position="173"/>
        <end position="194"/>
    </location>
</feature>
<dbReference type="InterPro" id="IPR052710">
    <property type="entry name" value="CAAX_protease"/>
</dbReference>
<dbReference type="Proteomes" id="UP000003857">
    <property type="component" value="Unassembled WGS sequence"/>
</dbReference>
<comment type="similarity">
    <text evidence="1">Belongs to the UPF0177 family.</text>
</comment>
<evidence type="ECO:0000313" key="5">
    <source>
        <dbReference type="Proteomes" id="UP000003857"/>
    </source>
</evidence>
<keyword evidence="2" id="KW-0472">Membrane</keyword>
<dbReference type="GO" id="GO:0004175">
    <property type="term" value="F:endopeptidase activity"/>
    <property type="evidence" value="ECO:0007669"/>
    <property type="project" value="UniProtKB-ARBA"/>
</dbReference>
<dbReference type="PANTHER" id="PTHR36435:SF1">
    <property type="entry name" value="CAAX AMINO TERMINAL PROTEASE FAMILY PROTEIN"/>
    <property type="match status" value="1"/>
</dbReference>
<dbReference type="GO" id="GO:0006508">
    <property type="term" value="P:proteolysis"/>
    <property type="evidence" value="ECO:0007669"/>
    <property type="project" value="UniProtKB-KW"/>
</dbReference>
<dbReference type="AlphaFoldDB" id="A0ABC9PD92"/>
<reference evidence="4 5" key="1">
    <citation type="submission" date="2011-01" db="EMBL/GenBank/DDBJ databases">
        <authorList>
            <person name="Muzny D."/>
            <person name="Qin X."/>
            <person name="Buhay C."/>
            <person name="Dugan-Rocha S."/>
            <person name="Ding Y."/>
            <person name="Chen G."/>
            <person name="Hawes A."/>
            <person name="Holder M."/>
            <person name="Jhangiani S."/>
            <person name="Johnson A."/>
            <person name="Khan Z."/>
            <person name="Li Z."/>
            <person name="Liu W."/>
            <person name="Liu X."/>
            <person name="Perez L."/>
            <person name="Shen H."/>
            <person name="Wang Q."/>
            <person name="Watt J."/>
            <person name="Xi L."/>
            <person name="Xin Y."/>
            <person name="Zhou J."/>
            <person name="Deng J."/>
            <person name="Jiang H."/>
            <person name="Liu Y."/>
            <person name="Qu J."/>
            <person name="Song X.-Z."/>
            <person name="Zhang L."/>
            <person name="Villasana D."/>
            <person name="Johnson A."/>
            <person name="Liu J."/>
            <person name="Liyanage D."/>
            <person name="Lorensuhewa L."/>
            <person name="Robinson T."/>
            <person name="Song A."/>
            <person name="Song B.-B."/>
            <person name="Dinh H."/>
            <person name="Thornton R."/>
            <person name="Coyle M."/>
            <person name="Francisco L."/>
            <person name="Jackson L."/>
            <person name="Javaid M."/>
            <person name="Korchina V."/>
            <person name="Kovar C."/>
            <person name="Mata R."/>
            <person name="Mathew T."/>
            <person name="Ngo R."/>
            <person name="Nguyen L."/>
            <person name="Nguyen N."/>
            <person name="Okwuonu G."/>
            <person name="Ongeri F."/>
            <person name="Pham C."/>
            <person name="Simmons D."/>
            <person name="Wilczek-Boney K."/>
            <person name="Hale W."/>
            <person name="Jakkamsetti A."/>
            <person name="Pham P."/>
            <person name="Ruth R."/>
            <person name="San Lucas F."/>
            <person name="Warren J."/>
            <person name="Zhang J."/>
            <person name="Zhao Z."/>
            <person name="Zhou C."/>
            <person name="Zhu D."/>
            <person name="Lee S."/>
            <person name="Bess C."/>
            <person name="Blankenburg K."/>
            <person name="Forbes L."/>
            <person name="Fu Q."/>
            <person name="Gubbala S."/>
            <person name="Hirani K."/>
            <person name="Jayaseelan J.C."/>
            <person name="Lara F."/>
            <person name="Munidasa M."/>
            <person name="Palculict T."/>
            <person name="Patil S."/>
            <person name="Pu L.-L."/>
            <person name="Saada N."/>
            <person name="Tang L."/>
            <person name="Weissenberger G."/>
            <person name="Zhu Y."/>
            <person name="Hemphill L."/>
            <person name="Shang Y."/>
            <person name="Youmans B."/>
            <person name="Ayvaz T."/>
            <person name="Ross M."/>
            <person name="Santibanez J."/>
            <person name="Aqrawi P."/>
            <person name="Gross S."/>
            <person name="Joshi V."/>
            <person name="Fowler G."/>
            <person name="Nazareth L."/>
            <person name="Reid J."/>
            <person name="Worley K."/>
            <person name="Petrosino J."/>
            <person name="Highlander S."/>
            <person name="Gibbs R."/>
        </authorList>
    </citation>
    <scope>NUCLEOTIDE SEQUENCE [LARGE SCALE GENOMIC DNA]</scope>
    <source>
        <strain evidence="4 5">SK405</strain>
    </source>
</reference>
<feature type="transmembrane region" description="Helical" evidence="2">
    <location>
        <begin position="206"/>
        <end position="224"/>
    </location>
</feature>
<evidence type="ECO:0000259" key="3">
    <source>
        <dbReference type="Pfam" id="PF02517"/>
    </source>
</evidence>
<accession>A0ABC9PD92</accession>
<evidence type="ECO:0000256" key="1">
    <source>
        <dbReference type="ARBA" id="ARBA00009067"/>
    </source>
</evidence>
<keyword evidence="4" id="KW-0645">Protease</keyword>
<dbReference type="GO" id="GO:0080120">
    <property type="term" value="P:CAAX-box protein maturation"/>
    <property type="evidence" value="ECO:0007669"/>
    <property type="project" value="UniProtKB-ARBA"/>
</dbReference>
<feature type="transmembrane region" description="Helical" evidence="2">
    <location>
        <begin position="91"/>
        <end position="109"/>
    </location>
</feature>
<evidence type="ECO:0000313" key="4">
    <source>
        <dbReference type="EMBL" id="EGC24223.1"/>
    </source>
</evidence>
<feature type="transmembrane region" description="Helical" evidence="2">
    <location>
        <begin position="130"/>
        <end position="153"/>
    </location>
</feature>
<organism evidence="4 5">
    <name type="scientific">Streptococcus sanguinis SK405</name>
    <dbReference type="NCBI Taxonomy" id="888817"/>
    <lineage>
        <taxon>Bacteria</taxon>
        <taxon>Bacillati</taxon>
        <taxon>Bacillota</taxon>
        <taxon>Bacilli</taxon>
        <taxon>Lactobacillales</taxon>
        <taxon>Streptococcaceae</taxon>
        <taxon>Streptococcus</taxon>
    </lineage>
</organism>
<name>A0ABC9PD92_STRSA</name>
<keyword evidence="2" id="KW-1133">Transmembrane helix</keyword>
<feature type="domain" description="CAAX prenyl protease 2/Lysostaphin resistance protein A-like" evidence="3">
    <location>
        <begin position="175"/>
        <end position="262"/>
    </location>
</feature>
<sequence>MVAGLENIERFVLIVTISIGSQYVIYKMLAVKNCLYKKRKLSYTRKEKEEDMKAILKKLEYILLTLFVLFLSQIPFIFIRQMTASEKSFSAGQTIFVLVVYFLIVFFVLRMAKQEELLSLDFSFFKWSSFGWLAVSNVVMIGVNMLGAIIMLLEGQAISTANQDALNALFQHVPKILLVVGAVIQAPILEEVVFRGLIPQKIFTKHYVWGLVVGVILFGLFHGPTNIGSFVIYAGMGAVLAAVAYIFKRLEMSILAHMLRNGVAVLIMILTGLVNK</sequence>
<evidence type="ECO:0000256" key="2">
    <source>
        <dbReference type="SAM" id="Phobius"/>
    </source>
</evidence>
<feature type="transmembrane region" description="Helical" evidence="2">
    <location>
        <begin position="61"/>
        <end position="79"/>
    </location>
</feature>
<protein>
    <submittedName>
        <fullName evidence="4">CAAX amino terminal protease family protein</fullName>
    </submittedName>
</protein>
<feature type="transmembrane region" description="Helical" evidence="2">
    <location>
        <begin position="12"/>
        <end position="30"/>
    </location>
</feature>
<dbReference type="Pfam" id="PF02517">
    <property type="entry name" value="Rce1-like"/>
    <property type="match status" value="1"/>
</dbReference>
<dbReference type="InterPro" id="IPR003675">
    <property type="entry name" value="Rce1/LyrA-like_dom"/>
</dbReference>
<feature type="transmembrane region" description="Helical" evidence="2">
    <location>
        <begin position="254"/>
        <end position="274"/>
    </location>
</feature>
<comment type="caution">
    <text evidence="4">The sequence shown here is derived from an EMBL/GenBank/DDBJ whole genome shotgun (WGS) entry which is preliminary data.</text>
</comment>
<proteinExistence type="inferred from homology"/>
<dbReference type="EMBL" id="AEWZ01000004">
    <property type="protein sequence ID" value="EGC24223.1"/>
    <property type="molecule type" value="Genomic_DNA"/>
</dbReference>
<keyword evidence="2" id="KW-0812">Transmembrane</keyword>
<dbReference type="PANTHER" id="PTHR36435">
    <property type="entry name" value="SLR1288 PROTEIN"/>
    <property type="match status" value="1"/>
</dbReference>
<gene>
    <name evidence="4" type="ORF">HMPREF9390_2054</name>
</gene>
<keyword evidence="4" id="KW-0378">Hydrolase</keyword>
<feature type="transmembrane region" description="Helical" evidence="2">
    <location>
        <begin position="230"/>
        <end position="247"/>
    </location>
</feature>